<evidence type="ECO:0000313" key="10">
    <source>
        <dbReference type="EMBL" id="BEG98560.1"/>
    </source>
</evidence>
<evidence type="ECO:0000256" key="4">
    <source>
        <dbReference type="ARBA" id="ARBA00022842"/>
    </source>
</evidence>
<dbReference type="HAMAP" id="MF_00917">
    <property type="entry name" value="QueE"/>
    <property type="match status" value="1"/>
</dbReference>
<comment type="cofactor">
    <cofactor evidence="8">
        <name>[4Fe-4S] cluster</name>
        <dbReference type="ChEBI" id="CHEBI:49883"/>
    </cofactor>
    <text evidence="8">Binds 1 [4Fe-4S] cluster. The cluster is coordinated with 3 cysteines and an exchangeable S-adenosyl-L-methionine.</text>
</comment>
<protein>
    <recommendedName>
        <fullName evidence="8">7-carboxy-7-deazaguanine synthase</fullName>
        <shortName evidence="8">CDG synthase</shortName>
        <ecNumber evidence="8">4.3.99.3</ecNumber>
    </recommendedName>
    <alternativeName>
        <fullName evidence="8">Queuosine biosynthesis protein QueE</fullName>
    </alternativeName>
</protein>
<evidence type="ECO:0000256" key="3">
    <source>
        <dbReference type="ARBA" id="ARBA00022723"/>
    </source>
</evidence>
<comment type="cofactor">
    <cofactor evidence="8">
        <name>Mg(2+)</name>
        <dbReference type="ChEBI" id="CHEBI:18420"/>
    </cofactor>
</comment>
<comment type="similarity">
    <text evidence="8">Belongs to the radical SAM superfamily. 7-carboxy-7-deazaguanine synthase family.</text>
</comment>
<evidence type="ECO:0000256" key="2">
    <source>
        <dbReference type="ARBA" id="ARBA00022691"/>
    </source>
</evidence>
<reference evidence="10 11" key="1">
    <citation type="submission" date="2023-04" db="EMBL/GenBank/DDBJ databases">
        <title>Draft genome sequence of acteroides sedimenti strain YN3PY1.</title>
        <authorList>
            <person name="Yoshida N."/>
        </authorList>
    </citation>
    <scope>NUCLEOTIDE SEQUENCE [LARGE SCALE GENOMIC DNA]</scope>
    <source>
        <strain evidence="10 11">YN3PY1</strain>
    </source>
</reference>
<feature type="binding site" evidence="8">
    <location>
        <begin position="36"/>
        <end position="38"/>
    </location>
    <ligand>
        <name>S-adenosyl-L-methionine</name>
        <dbReference type="ChEBI" id="CHEBI:59789"/>
    </ligand>
</feature>
<comment type="catalytic activity">
    <reaction evidence="8">
        <text>6-carboxy-5,6,7,8-tetrahydropterin + H(+) = 7-carboxy-7-carbaguanine + NH4(+)</text>
        <dbReference type="Rhea" id="RHEA:27974"/>
        <dbReference type="ChEBI" id="CHEBI:15378"/>
        <dbReference type="ChEBI" id="CHEBI:28938"/>
        <dbReference type="ChEBI" id="CHEBI:61032"/>
        <dbReference type="ChEBI" id="CHEBI:61036"/>
        <dbReference type="EC" id="4.3.99.3"/>
    </reaction>
</comment>
<proteinExistence type="inferred from homology"/>
<keyword evidence="1 8" id="KW-0004">4Fe-4S</keyword>
<dbReference type="Proteomes" id="UP001496674">
    <property type="component" value="Chromosome"/>
</dbReference>
<dbReference type="CDD" id="cd01335">
    <property type="entry name" value="Radical_SAM"/>
    <property type="match status" value="1"/>
</dbReference>
<feature type="binding site" evidence="8">
    <location>
        <position position="39"/>
    </location>
    <ligand>
        <name>Mg(2+)</name>
        <dbReference type="ChEBI" id="CHEBI:18420"/>
    </ligand>
</feature>
<evidence type="ECO:0000256" key="7">
    <source>
        <dbReference type="ARBA" id="ARBA00023239"/>
    </source>
</evidence>
<gene>
    <name evidence="8 10" type="primary">queE</name>
    <name evidence="10" type="ORF">BSYN_08250</name>
</gene>
<dbReference type="InterPro" id="IPR058240">
    <property type="entry name" value="rSAM_sf"/>
</dbReference>
<name>A0ABM8I945_9BACE</name>
<comment type="cofactor">
    <cofactor evidence="8">
        <name>S-adenosyl-L-methionine</name>
        <dbReference type="ChEBI" id="CHEBI:59789"/>
    </cofactor>
    <text evidence="8">Binds 1 S-adenosyl-L-methionine per subunit.</text>
</comment>
<dbReference type="Pfam" id="PF04055">
    <property type="entry name" value="Radical_SAM"/>
    <property type="match status" value="1"/>
</dbReference>
<feature type="binding site" evidence="8">
    <location>
        <position position="69"/>
    </location>
    <ligand>
        <name>S-adenosyl-L-methionine</name>
        <dbReference type="ChEBI" id="CHEBI:59789"/>
    </ligand>
</feature>
<dbReference type="PROSITE" id="PS51918">
    <property type="entry name" value="RADICAL_SAM"/>
    <property type="match status" value="1"/>
</dbReference>
<dbReference type="InterPro" id="IPR013785">
    <property type="entry name" value="Aldolase_TIM"/>
</dbReference>
<comment type="caution">
    <text evidence="8">Lacks conserved residue(s) required for the propagation of feature annotation.</text>
</comment>
<feature type="binding site" evidence="8">
    <location>
        <position position="37"/>
    </location>
    <ligand>
        <name>[4Fe-4S] cluster</name>
        <dbReference type="ChEBI" id="CHEBI:49883"/>
        <note>4Fe-4S-S-AdoMet</note>
    </ligand>
</feature>
<feature type="domain" description="Radical SAM core" evidence="9">
    <location>
        <begin position="17"/>
        <end position="181"/>
    </location>
</feature>
<keyword evidence="6 8" id="KW-0411">Iron-sulfur</keyword>
<keyword evidence="7 8" id="KW-0456">Lyase</keyword>
<organism evidence="10 11">
    <name type="scientific">Bacteroides sedimenti</name>
    <dbReference type="NCBI Taxonomy" id="2136147"/>
    <lineage>
        <taxon>Bacteria</taxon>
        <taxon>Pseudomonadati</taxon>
        <taxon>Bacteroidota</taxon>
        <taxon>Bacteroidia</taxon>
        <taxon>Bacteroidales</taxon>
        <taxon>Bacteroidaceae</taxon>
        <taxon>Bacteroides</taxon>
    </lineage>
</organism>
<keyword evidence="2 8" id="KW-0949">S-adenosyl-L-methionine</keyword>
<dbReference type="SFLD" id="SFLDS00029">
    <property type="entry name" value="Radical_SAM"/>
    <property type="match status" value="1"/>
</dbReference>
<keyword evidence="3 8" id="KW-0479">Metal-binding</keyword>
<dbReference type="PANTHER" id="PTHR42836:SF1">
    <property type="entry name" value="7-CARBOXY-7-DEAZAGUANINE SYNTHASE"/>
    <property type="match status" value="1"/>
</dbReference>
<dbReference type="InterPro" id="IPR007197">
    <property type="entry name" value="rSAM"/>
</dbReference>
<sequence>MRKVNEIFYSIQGEGYFTGTPAVFIRFSGCNLDCDFCDTEHQSGVMMSDKEIINEIIQYPARHVVLTGGEPSLHISHEFVDRLKKNGFFVQIETNGTRELPANIDWITCSPKAGGETVILNPHELKVVFTGQEMSQYDCFNAQVFCLQPCSGKNTEKVIEYILAHPKWRLSLQTHKLLNVR</sequence>
<dbReference type="PIRSF" id="PIRSF000370">
    <property type="entry name" value="QueE"/>
    <property type="match status" value="1"/>
</dbReference>
<dbReference type="SUPFAM" id="SSF102114">
    <property type="entry name" value="Radical SAM enzymes"/>
    <property type="match status" value="1"/>
</dbReference>
<comment type="pathway">
    <text evidence="8">Purine metabolism; 7-cyano-7-deazaguanine biosynthesis.</text>
</comment>
<feature type="binding site" evidence="8">
    <location>
        <begin position="110"/>
        <end position="112"/>
    </location>
    <ligand>
        <name>S-adenosyl-L-methionine</name>
        <dbReference type="ChEBI" id="CHEBI:59789"/>
    </ligand>
</feature>
<keyword evidence="4 8" id="KW-0460">Magnesium</keyword>
<evidence type="ECO:0000259" key="9">
    <source>
        <dbReference type="PROSITE" id="PS51918"/>
    </source>
</evidence>
<feature type="binding site" evidence="8">
    <location>
        <position position="34"/>
    </location>
    <ligand>
        <name>[4Fe-4S] cluster</name>
        <dbReference type="ChEBI" id="CHEBI:49883"/>
        <note>4Fe-4S-S-AdoMet</note>
    </ligand>
</feature>
<evidence type="ECO:0000256" key="5">
    <source>
        <dbReference type="ARBA" id="ARBA00023004"/>
    </source>
</evidence>
<dbReference type="EC" id="4.3.99.3" evidence="8"/>
<feature type="binding site" evidence="8">
    <location>
        <begin position="11"/>
        <end position="13"/>
    </location>
    <ligand>
        <name>substrate</name>
    </ligand>
</feature>
<keyword evidence="11" id="KW-1185">Reference proteome</keyword>
<comment type="function">
    <text evidence="8">Catalyzes the complex heterocyclic radical-mediated conversion of 6-carboxy-5,6,7,8-tetrahydropterin (CPH4) to 7-carboxy-7-deazaguanine (CDG), a step common to the biosynthetic pathways of all 7-deazapurine-containing compounds.</text>
</comment>
<accession>A0ABM8I945</accession>
<dbReference type="RefSeq" id="WP_353333586.1">
    <property type="nucleotide sequence ID" value="NZ_AP028055.1"/>
</dbReference>
<dbReference type="EMBL" id="AP028055">
    <property type="protein sequence ID" value="BEG98560.1"/>
    <property type="molecule type" value="Genomic_DNA"/>
</dbReference>
<dbReference type="PANTHER" id="PTHR42836">
    <property type="entry name" value="7-CARBOXY-7-DEAZAGUANINE SYNTHASE"/>
    <property type="match status" value="1"/>
</dbReference>
<keyword evidence="8" id="KW-0671">Queuosine biosynthesis</keyword>
<dbReference type="InterPro" id="IPR024924">
    <property type="entry name" value="7-CO-7-deazaguanine_synth-like"/>
</dbReference>
<dbReference type="Gene3D" id="3.20.20.70">
    <property type="entry name" value="Aldolase class I"/>
    <property type="match status" value="1"/>
</dbReference>
<evidence type="ECO:0000256" key="6">
    <source>
        <dbReference type="ARBA" id="ARBA00023014"/>
    </source>
</evidence>
<evidence type="ECO:0000313" key="11">
    <source>
        <dbReference type="Proteomes" id="UP001496674"/>
    </source>
</evidence>
<keyword evidence="5 8" id="KW-0408">Iron</keyword>
<evidence type="ECO:0000256" key="1">
    <source>
        <dbReference type="ARBA" id="ARBA00022485"/>
    </source>
</evidence>
<comment type="subunit">
    <text evidence="8">Homodimer.</text>
</comment>
<feature type="binding site" evidence="8">
    <location>
        <position position="26"/>
    </location>
    <ligand>
        <name>substrate</name>
    </ligand>
</feature>
<feature type="binding site" evidence="8">
    <location>
        <position position="30"/>
    </location>
    <ligand>
        <name>[4Fe-4S] cluster</name>
        <dbReference type="ChEBI" id="CHEBI:49883"/>
        <note>4Fe-4S-S-AdoMet</note>
    </ligand>
</feature>
<evidence type="ECO:0000256" key="8">
    <source>
        <dbReference type="HAMAP-Rule" id="MF_00917"/>
    </source>
</evidence>
<feature type="binding site" evidence="8">
    <location>
        <position position="67"/>
    </location>
    <ligand>
        <name>substrate</name>
    </ligand>
</feature>